<dbReference type="CDD" id="cd06187">
    <property type="entry name" value="O2ase_reductase_like"/>
    <property type="match status" value="1"/>
</dbReference>
<dbReference type="GO" id="GO:0008941">
    <property type="term" value="F:nitric oxide dioxygenase NAD(P)H activity"/>
    <property type="evidence" value="ECO:0007669"/>
    <property type="project" value="UniProtKB-EC"/>
</dbReference>
<dbReference type="InterPro" id="IPR009050">
    <property type="entry name" value="Globin-like_sf"/>
</dbReference>
<dbReference type="Proteomes" id="UP000539313">
    <property type="component" value="Unassembled WGS sequence"/>
</dbReference>
<evidence type="ECO:0000259" key="12">
    <source>
        <dbReference type="PROSITE" id="PS01033"/>
    </source>
</evidence>
<dbReference type="InterPro" id="IPR012292">
    <property type="entry name" value="Globin/Proto"/>
</dbReference>
<evidence type="ECO:0000256" key="1">
    <source>
        <dbReference type="ARBA" id="ARBA00001970"/>
    </source>
</evidence>
<dbReference type="PROSITE" id="PS01033">
    <property type="entry name" value="GLOBIN"/>
    <property type="match status" value="1"/>
</dbReference>
<dbReference type="PANTHER" id="PTHR47354:SF5">
    <property type="entry name" value="PROTEIN RFBI"/>
    <property type="match status" value="1"/>
</dbReference>
<evidence type="ECO:0000256" key="10">
    <source>
        <dbReference type="ARBA" id="ARBA00049433"/>
    </source>
</evidence>
<evidence type="ECO:0000256" key="7">
    <source>
        <dbReference type="ARBA" id="ARBA00023014"/>
    </source>
</evidence>
<dbReference type="GO" id="GO:0051537">
    <property type="term" value="F:2 iron, 2 sulfur cluster binding"/>
    <property type="evidence" value="ECO:0007669"/>
    <property type="project" value="UniProtKB-KW"/>
</dbReference>
<dbReference type="EMBL" id="JACJII010000001">
    <property type="protein sequence ID" value="MBA9005556.1"/>
    <property type="molecule type" value="Genomic_DNA"/>
</dbReference>
<dbReference type="InterPro" id="IPR017938">
    <property type="entry name" value="Riboflavin_synthase-like_b-brl"/>
</dbReference>
<organism evidence="14 15">
    <name type="scientific">Thermomonospora cellulosilytica</name>
    <dbReference type="NCBI Taxonomy" id="1411118"/>
    <lineage>
        <taxon>Bacteria</taxon>
        <taxon>Bacillati</taxon>
        <taxon>Actinomycetota</taxon>
        <taxon>Actinomycetes</taxon>
        <taxon>Streptosporangiales</taxon>
        <taxon>Thermomonosporaceae</taxon>
        <taxon>Thermomonospora</taxon>
    </lineage>
</organism>
<comment type="caution">
    <text evidence="14">The sequence shown here is derived from an EMBL/GenBank/DDBJ whole genome shotgun (WGS) entry which is preliminary data.</text>
</comment>
<evidence type="ECO:0000256" key="6">
    <source>
        <dbReference type="ARBA" id="ARBA00022857"/>
    </source>
</evidence>
<evidence type="ECO:0000256" key="8">
    <source>
        <dbReference type="ARBA" id="ARBA00023027"/>
    </source>
</evidence>
<dbReference type="GO" id="GO:0019825">
    <property type="term" value="F:oxygen binding"/>
    <property type="evidence" value="ECO:0007669"/>
    <property type="project" value="InterPro"/>
</dbReference>
<reference evidence="14 15" key="1">
    <citation type="submission" date="2020-08" db="EMBL/GenBank/DDBJ databases">
        <title>Sequencing the genomes of 1000 actinobacteria strains.</title>
        <authorList>
            <person name="Klenk H.-P."/>
        </authorList>
    </citation>
    <scope>NUCLEOTIDE SEQUENCE [LARGE SCALE GENOMIC DNA]</scope>
    <source>
        <strain evidence="14 15">DSM 45823</strain>
    </source>
</reference>
<dbReference type="PANTHER" id="PTHR47354">
    <property type="entry name" value="NADH OXIDOREDUCTASE HCR"/>
    <property type="match status" value="1"/>
</dbReference>
<name>A0A7W3N0Z7_9ACTN</name>
<dbReference type="PROSITE" id="PS51384">
    <property type="entry name" value="FAD_FR"/>
    <property type="match status" value="1"/>
</dbReference>
<evidence type="ECO:0000259" key="13">
    <source>
        <dbReference type="PROSITE" id="PS51384"/>
    </source>
</evidence>
<dbReference type="Gene3D" id="1.10.490.10">
    <property type="entry name" value="Globins"/>
    <property type="match status" value="1"/>
</dbReference>
<dbReference type="InterPro" id="IPR017927">
    <property type="entry name" value="FAD-bd_FR_type"/>
</dbReference>
<comment type="cofactor">
    <cofactor evidence="2">
        <name>FAD</name>
        <dbReference type="ChEBI" id="CHEBI:57692"/>
    </cofactor>
</comment>
<dbReference type="SUPFAM" id="SSF63380">
    <property type="entry name" value="Riboflavin synthase domain-like"/>
    <property type="match status" value="1"/>
</dbReference>
<keyword evidence="11" id="KW-0561">Oxygen transport</keyword>
<gene>
    <name evidence="14" type="ORF">HNR21_004438</name>
</gene>
<comment type="catalytic activity">
    <reaction evidence="10">
        <text>2 nitric oxide + NADPH + 2 O2 = 2 nitrate + NADP(+) + H(+)</text>
        <dbReference type="Rhea" id="RHEA:19465"/>
        <dbReference type="ChEBI" id="CHEBI:15378"/>
        <dbReference type="ChEBI" id="CHEBI:15379"/>
        <dbReference type="ChEBI" id="CHEBI:16480"/>
        <dbReference type="ChEBI" id="CHEBI:17632"/>
        <dbReference type="ChEBI" id="CHEBI:57783"/>
        <dbReference type="ChEBI" id="CHEBI:58349"/>
        <dbReference type="EC" id="1.14.12.17"/>
    </reaction>
</comment>
<dbReference type="CDD" id="cd19753">
    <property type="entry name" value="Mb-like_oxidoreductase"/>
    <property type="match status" value="1"/>
</dbReference>
<keyword evidence="7" id="KW-0411">Iron-sulfur</keyword>
<dbReference type="PRINTS" id="PR00410">
    <property type="entry name" value="PHEHYDRXLASE"/>
</dbReference>
<comment type="similarity">
    <text evidence="3">In the C-terminal section; belongs to the flavoprotein pyridine nucleotide cytochrome reductase family.</text>
</comment>
<dbReference type="Pfam" id="PF00970">
    <property type="entry name" value="FAD_binding_6"/>
    <property type="match status" value="1"/>
</dbReference>
<protein>
    <recommendedName>
        <fullName evidence="4">nitric oxide dioxygenase</fullName>
        <ecNumber evidence="4">1.14.12.17</ecNumber>
    </recommendedName>
</protein>
<sequence length="390" mass="42003">MSSDARIVKETFALLEPNADRAVAYFYGRLFAEQPRLRALFPPALDAQRDRVLRVLTRLVWSLEEPAAFEDRLRRLGREHRKLGLCREHYPAVGAALVATLRRFAADAWNPRVEAAWTTVFAAAARTMADAAEADAARTPPWWLGEVVGHERRRHDIAVLTVRPGQPLPYAAGQHVTVQTSRWPRVWRPYSVANAPRPDGALTLHVRAVPAGWVSGALVRHTAVGDTVMLGPAQGDMTLDRARDRDLLLVAGGTGLAPLKALAEQALAADPGRRIDLVWGARTAAELYDLPALRTLEAACPALRVIPVTADDPGSGGPHGAVPDALKRLEDLPAADAHAYVCGPAAMVARTVRALRELGMPPDRIAHDEPDLDAAVAGLGPVAAAGITRS</sequence>
<dbReference type="InterPro" id="IPR000971">
    <property type="entry name" value="Globin"/>
</dbReference>
<dbReference type="SUPFAM" id="SSF52343">
    <property type="entry name" value="Ferredoxin reductase-like, C-terminal NADP-linked domain"/>
    <property type="match status" value="1"/>
</dbReference>
<keyword evidence="8" id="KW-0520">NAD</keyword>
<keyword evidence="5" id="KW-0001">2Fe-2S</keyword>
<proteinExistence type="inferred from homology"/>
<keyword evidence="11" id="KW-0813">Transport</keyword>
<dbReference type="InterPro" id="IPR001709">
    <property type="entry name" value="Flavoprot_Pyr_Nucl_cyt_Rdtase"/>
</dbReference>
<accession>A0A7W3N0Z7</accession>
<dbReference type="Gene3D" id="2.40.30.10">
    <property type="entry name" value="Translation factors"/>
    <property type="match status" value="1"/>
</dbReference>
<evidence type="ECO:0000256" key="9">
    <source>
        <dbReference type="ARBA" id="ARBA00048649"/>
    </source>
</evidence>
<evidence type="ECO:0000256" key="11">
    <source>
        <dbReference type="RuleBase" id="RU000356"/>
    </source>
</evidence>
<dbReference type="GO" id="GO:0020037">
    <property type="term" value="F:heme binding"/>
    <property type="evidence" value="ECO:0007669"/>
    <property type="project" value="InterPro"/>
</dbReference>
<evidence type="ECO:0000256" key="5">
    <source>
        <dbReference type="ARBA" id="ARBA00022714"/>
    </source>
</evidence>
<evidence type="ECO:0000256" key="4">
    <source>
        <dbReference type="ARBA" id="ARBA00012229"/>
    </source>
</evidence>
<keyword evidence="11" id="KW-0479">Metal-binding</keyword>
<dbReference type="GO" id="GO:0005344">
    <property type="term" value="F:oxygen carrier activity"/>
    <property type="evidence" value="ECO:0007669"/>
    <property type="project" value="UniProtKB-KW"/>
</dbReference>
<feature type="domain" description="FAD-binding FR-type" evidence="13">
    <location>
        <begin position="140"/>
        <end position="240"/>
    </location>
</feature>
<comment type="cofactor">
    <cofactor evidence="1">
        <name>heme b</name>
        <dbReference type="ChEBI" id="CHEBI:60344"/>
    </cofactor>
</comment>
<evidence type="ECO:0000313" key="14">
    <source>
        <dbReference type="EMBL" id="MBA9005556.1"/>
    </source>
</evidence>
<dbReference type="AlphaFoldDB" id="A0A7W3N0Z7"/>
<comment type="similarity">
    <text evidence="11">Belongs to the globin family.</text>
</comment>
<dbReference type="EC" id="1.14.12.17" evidence="4"/>
<dbReference type="InterPro" id="IPR050415">
    <property type="entry name" value="MRET"/>
</dbReference>
<evidence type="ECO:0000256" key="3">
    <source>
        <dbReference type="ARBA" id="ARBA00006401"/>
    </source>
</evidence>
<feature type="domain" description="Globin" evidence="12">
    <location>
        <begin position="1"/>
        <end position="133"/>
    </location>
</feature>
<dbReference type="InterPro" id="IPR039261">
    <property type="entry name" value="FNR_nucleotide-bd"/>
</dbReference>
<dbReference type="Pfam" id="PF00175">
    <property type="entry name" value="NAD_binding_1"/>
    <property type="match status" value="1"/>
</dbReference>
<dbReference type="Pfam" id="PF00042">
    <property type="entry name" value="Globin"/>
    <property type="match status" value="1"/>
</dbReference>
<dbReference type="InterPro" id="IPR008333">
    <property type="entry name" value="Cbr1-like_FAD-bd_dom"/>
</dbReference>
<keyword evidence="6" id="KW-0521">NADP</keyword>
<evidence type="ECO:0000256" key="2">
    <source>
        <dbReference type="ARBA" id="ARBA00001974"/>
    </source>
</evidence>
<dbReference type="SUPFAM" id="SSF46458">
    <property type="entry name" value="Globin-like"/>
    <property type="match status" value="1"/>
</dbReference>
<dbReference type="Gene3D" id="3.40.50.80">
    <property type="entry name" value="Nucleotide-binding domain of ferredoxin-NADP reductase (FNR) module"/>
    <property type="match status" value="1"/>
</dbReference>
<dbReference type="InterPro" id="IPR001433">
    <property type="entry name" value="OxRdtase_FAD/NAD-bd"/>
</dbReference>
<dbReference type="RefSeq" id="WP_182706709.1">
    <property type="nucleotide sequence ID" value="NZ_JACJII010000001.1"/>
</dbReference>
<evidence type="ECO:0000313" key="15">
    <source>
        <dbReference type="Proteomes" id="UP000539313"/>
    </source>
</evidence>
<keyword evidence="11" id="KW-0408">Iron</keyword>
<comment type="catalytic activity">
    <reaction evidence="9">
        <text>2 nitric oxide + NADH + 2 O2 = 2 nitrate + NAD(+) + H(+)</text>
        <dbReference type="Rhea" id="RHEA:19469"/>
        <dbReference type="ChEBI" id="CHEBI:15378"/>
        <dbReference type="ChEBI" id="CHEBI:15379"/>
        <dbReference type="ChEBI" id="CHEBI:16480"/>
        <dbReference type="ChEBI" id="CHEBI:17632"/>
        <dbReference type="ChEBI" id="CHEBI:57540"/>
        <dbReference type="ChEBI" id="CHEBI:57945"/>
        <dbReference type="EC" id="1.14.12.17"/>
    </reaction>
</comment>
<dbReference type="PRINTS" id="PR00371">
    <property type="entry name" value="FPNCR"/>
</dbReference>
<keyword evidence="15" id="KW-1185">Reference proteome</keyword>
<keyword evidence="11" id="KW-0349">Heme</keyword>